<dbReference type="InterPro" id="IPR005672">
    <property type="entry name" value="Phosphate_PstA"/>
</dbReference>
<dbReference type="PANTHER" id="PTHR43470:SF6">
    <property type="entry name" value="PHOSPHATE TRANSPORT SYSTEM PERMEASE PROTEIN PSTA"/>
    <property type="match status" value="1"/>
</dbReference>
<evidence type="ECO:0000313" key="13">
    <source>
        <dbReference type="Proteomes" id="UP001223802"/>
    </source>
</evidence>
<proteinExistence type="inferred from homology"/>
<keyword evidence="5 9" id="KW-1003">Cell membrane</keyword>
<feature type="transmembrane region" description="Helical" evidence="9">
    <location>
        <begin position="338"/>
        <end position="366"/>
    </location>
</feature>
<dbReference type="CDD" id="cd06261">
    <property type="entry name" value="TM_PBP2"/>
    <property type="match status" value="1"/>
</dbReference>
<name>A0AA50KME5_9GAMM</name>
<keyword evidence="4" id="KW-0813">Transport</keyword>
<evidence type="ECO:0000256" key="10">
    <source>
        <dbReference type="SAM" id="Coils"/>
    </source>
</evidence>
<feature type="transmembrane region" description="Helical" evidence="9">
    <location>
        <begin position="433"/>
        <end position="455"/>
    </location>
</feature>
<keyword evidence="7 9" id="KW-1133">Transmembrane helix</keyword>
<dbReference type="GO" id="GO:0005886">
    <property type="term" value="C:plasma membrane"/>
    <property type="evidence" value="ECO:0007669"/>
    <property type="project" value="UniProtKB-SubCell"/>
</dbReference>
<dbReference type="SUPFAM" id="SSF161098">
    <property type="entry name" value="MetI-like"/>
    <property type="match status" value="1"/>
</dbReference>
<evidence type="ECO:0000256" key="2">
    <source>
        <dbReference type="ARBA" id="ARBA00007069"/>
    </source>
</evidence>
<evidence type="ECO:0000256" key="3">
    <source>
        <dbReference type="ARBA" id="ARBA00016864"/>
    </source>
</evidence>
<accession>A0AA50KME5</accession>
<feature type="transmembrane region" description="Helical" evidence="9">
    <location>
        <begin position="514"/>
        <end position="536"/>
    </location>
</feature>
<evidence type="ECO:0000256" key="5">
    <source>
        <dbReference type="ARBA" id="ARBA00022475"/>
    </source>
</evidence>
<evidence type="ECO:0000259" key="11">
    <source>
        <dbReference type="PROSITE" id="PS50928"/>
    </source>
</evidence>
<evidence type="ECO:0000256" key="4">
    <source>
        <dbReference type="ARBA" id="ARBA00022448"/>
    </source>
</evidence>
<dbReference type="InterPro" id="IPR035906">
    <property type="entry name" value="MetI-like_sf"/>
</dbReference>
<protein>
    <recommendedName>
        <fullName evidence="3 9">Phosphate transport system permease protein PstA</fullName>
    </recommendedName>
</protein>
<dbReference type="KEGG" id="ope:PU634_10705"/>
<dbReference type="PANTHER" id="PTHR43470">
    <property type="entry name" value="PHOSPHATE TRANSPORT SYSTEM PERMEASE PROTEIN PSTA-RELATED"/>
    <property type="match status" value="1"/>
</dbReference>
<keyword evidence="13" id="KW-1185">Reference proteome</keyword>
<dbReference type="GO" id="GO:0005315">
    <property type="term" value="F:phosphate transmembrane transporter activity"/>
    <property type="evidence" value="ECO:0007669"/>
    <property type="project" value="InterPro"/>
</dbReference>
<comment type="similarity">
    <text evidence="2 9">Belongs to the binding-protein-dependent transport system permease family. CysTW subfamily.</text>
</comment>
<evidence type="ECO:0000313" key="12">
    <source>
        <dbReference type="EMBL" id="WMC09587.1"/>
    </source>
</evidence>
<evidence type="ECO:0000256" key="1">
    <source>
        <dbReference type="ARBA" id="ARBA00004651"/>
    </source>
</evidence>
<dbReference type="RefSeq" id="WP_306760782.1">
    <property type="nucleotide sequence ID" value="NZ_CP118224.1"/>
</dbReference>
<sequence length="549" mass="60785">MSKWFKSGAPWIWMTGGAVSLSLVAVLGLLLMIGWRGLTYFWPHTIYEWQLSTPQGERYTVIGEIHDREQVPVAQLRGAGLALEGVTDDTLTRYLVKTGNREFVPLDFRWLLETDIVSRSEPVNLAVLERSHNGNFYGYVERVQENGNAVAGDVREQLLARIERVSELNERMDDLQKGDIGAINHQLERLRLKQRGLELDGELTDAALADIQAQEQQLRADYQVLEKELFELREQARRDSVVVRDMRGQEVTISLGEVLDVAWPNDMSWLAQTGHWFGEMGKFISGEPREANTEGGVFPAIFGTVFMVILMAIIVTPLGVVAAIYLHEYAGKNNLTKIIRIAVINLAGVPSIVYGVFGLGFFVYMLGGSLDKLFYPEALPTPTFGSPGVLWSALTLAILTLPVVIVSTEEGLSRIPASVRQGSLALGATKAETLWRIIIPMASPAIMTGLILAIARAAGEVAPLMLVGVVKLAPNLPVDGNFPYLHLDRKFMHLGFHIYDVGFQSPNVEAARPLVYATSFLLVTVIVGLNLTAIGIRNHLREKFRSLDQ</sequence>
<feature type="coiled-coil region" evidence="10">
    <location>
        <begin position="208"/>
        <end position="235"/>
    </location>
</feature>
<feature type="transmembrane region" description="Helical" evidence="9">
    <location>
        <begin position="297"/>
        <end position="326"/>
    </location>
</feature>
<dbReference type="Proteomes" id="UP001223802">
    <property type="component" value="Chromosome"/>
</dbReference>
<dbReference type="AlphaFoldDB" id="A0AA50KME5"/>
<keyword evidence="10" id="KW-0175">Coiled coil</keyword>
<evidence type="ECO:0000256" key="6">
    <source>
        <dbReference type="ARBA" id="ARBA00022692"/>
    </source>
</evidence>
<reference evidence="12 13" key="1">
    <citation type="submission" date="2023-02" db="EMBL/GenBank/DDBJ databases">
        <title>Complete genome sequence of a novel bacterium Oceanimonas sp. NTOU-MSR1 isolated from marine coast sediment.</title>
        <authorList>
            <person name="Yang H.-T."/>
            <person name="Chen Y.-L."/>
            <person name="Ho Y.-N."/>
        </authorList>
    </citation>
    <scope>NUCLEOTIDE SEQUENCE [LARGE SCALE GENOMIC DNA]</scope>
    <source>
        <strain evidence="12 13">NTOU-MSR1</strain>
    </source>
</reference>
<dbReference type="InterPro" id="IPR000515">
    <property type="entry name" value="MetI-like"/>
</dbReference>
<feature type="domain" description="ABC transmembrane type-1" evidence="11">
    <location>
        <begin position="301"/>
        <end position="533"/>
    </location>
</feature>
<organism evidence="12 13">
    <name type="scientific">Oceanimonas pelagia</name>
    <dbReference type="NCBI Taxonomy" id="3028314"/>
    <lineage>
        <taxon>Bacteria</taxon>
        <taxon>Pseudomonadati</taxon>
        <taxon>Pseudomonadota</taxon>
        <taxon>Gammaproteobacteria</taxon>
        <taxon>Aeromonadales</taxon>
        <taxon>Aeromonadaceae</taxon>
        <taxon>Oceanimonas</taxon>
    </lineage>
</organism>
<feature type="transmembrane region" description="Helical" evidence="9">
    <location>
        <begin position="389"/>
        <end position="412"/>
    </location>
</feature>
<dbReference type="Gene3D" id="1.10.3720.10">
    <property type="entry name" value="MetI-like"/>
    <property type="match status" value="1"/>
</dbReference>
<dbReference type="NCBIfam" id="TIGR00974">
    <property type="entry name" value="3a0107s02c"/>
    <property type="match status" value="1"/>
</dbReference>
<dbReference type="EMBL" id="CP118224">
    <property type="protein sequence ID" value="WMC09587.1"/>
    <property type="molecule type" value="Genomic_DNA"/>
</dbReference>
<gene>
    <name evidence="12" type="primary">pstA</name>
    <name evidence="12" type="ORF">PU634_10705</name>
</gene>
<evidence type="ECO:0000256" key="7">
    <source>
        <dbReference type="ARBA" id="ARBA00022989"/>
    </source>
</evidence>
<dbReference type="GO" id="GO:0035435">
    <property type="term" value="P:phosphate ion transmembrane transport"/>
    <property type="evidence" value="ECO:0007669"/>
    <property type="project" value="InterPro"/>
</dbReference>
<comment type="subcellular location">
    <subcellularLocation>
        <location evidence="9">Cell inner membrane</location>
        <topology evidence="9">Multi-pass membrane protein</topology>
    </subcellularLocation>
    <subcellularLocation>
        <location evidence="1">Cell membrane</location>
        <topology evidence="1">Multi-pass membrane protein</topology>
    </subcellularLocation>
</comment>
<evidence type="ECO:0000256" key="9">
    <source>
        <dbReference type="RuleBase" id="RU363043"/>
    </source>
</evidence>
<feature type="transmembrane region" description="Helical" evidence="9">
    <location>
        <begin position="12"/>
        <end position="35"/>
    </location>
</feature>
<keyword evidence="8 9" id="KW-0472">Membrane</keyword>
<keyword evidence="6 9" id="KW-0812">Transmembrane</keyword>
<evidence type="ECO:0000256" key="8">
    <source>
        <dbReference type="ARBA" id="ARBA00023136"/>
    </source>
</evidence>
<dbReference type="PROSITE" id="PS50928">
    <property type="entry name" value="ABC_TM1"/>
    <property type="match status" value="1"/>
</dbReference>
<dbReference type="Pfam" id="PF00528">
    <property type="entry name" value="BPD_transp_1"/>
    <property type="match status" value="1"/>
</dbReference>